<keyword evidence="1 2" id="KW-0732">Signal</keyword>
<dbReference type="InterPro" id="IPR036938">
    <property type="entry name" value="PAP2/HPO_sf"/>
</dbReference>
<organism evidence="4 5">
    <name type="scientific">Vibrio quintilis</name>
    <dbReference type="NCBI Taxonomy" id="1117707"/>
    <lineage>
        <taxon>Bacteria</taxon>
        <taxon>Pseudomonadati</taxon>
        <taxon>Pseudomonadota</taxon>
        <taxon>Gammaproteobacteria</taxon>
        <taxon>Vibrionales</taxon>
        <taxon>Vibrionaceae</taxon>
        <taxon>Vibrio</taxon>
    </lineage>
</organism>
<dbReference type="EC" id="3.4.21.-" evidence="4"/>
<keyword evidence="4" id="KW-0378">Hydrolase</keyword>
<dbReference type="InterPro" id="IPR011050">
    <property type="entry name" value="Pectin_lyase_fold/virulence"/>
</dbReference>
<dbReference type="PROSITE" id="PS51257">
    <property type="entry name" value="PROKAR_LIPOPROTEIN"/>
    <property type="match status" value="1"/>
</dbReference>
<evidence type="ECO:0000313" key="4">
    <source>
        <dbReference type="EMBL" id="SHO55497.1"/>
    </source>
</evidence>
<feature type="chain" id="PRO_5012771386" evidence="2">
    <location>
        <begin position="21"/>
        <end position="784"/>
    </location>
</feature>
<dbReference type="SUPFAM" id="SSF48317">
    <property type="entry name" value="Acid phosphatase/Vanadium-dependent haloperoxidase"/>
    <property type="match status" value="1"/>
</dbReference>
<dbReference type="InterPro" id="IPR013425">
    <property type="entry name" value="Autotrns_rpt"/>
</dbReference>
<name>A0A1M7YS94_9VIBR</name>
<feature type="domain" description="Phosphatidic acid phosphatase type 2/haloperoxidase" evidence="3">
    <location>
        <begin position="315"/>
        <end position="457"/>
    </location>
</feature>
<dbReference type="Pfam" id="PF12951">
    <property type="entry name" value="PATR"/>
    <property type="match status" value="1"/>
</dbReference>
<dbReference type="EMBL" id="FRFG01000015">
    <property type="protein sequence ID" value="SHO55497.1"/>
    <property type="molecule type" value="Genomic_DNA"/>
</dbReference>
<keyword evidence="4" id="KW-0645">Protease</keyword>
<dbReference type="Proteomes" id="UP000184600">
    <property type="component" value="Unassembled WGS sequence"/>
</dbReference>
<evidence type="ECO:0000256" key="2">
    <source>
        <dbReference type="SAM" id="SignalP"/>
    </source>
</evidence>
<reference evidence="5" key="1">
    <citation type="submission" date="2016-12" db="EMBL/GenBank/DDBJ databases">
        <authorList>
            <person name="Rodrigo-Torres L."/>
            <person name="Arahal R.D."/>
            <person name="Lucena T."/>
        </authorList>
    </citation>
    <scope>NUCLEOTIDE SEQUENCE [LARGE SCALE GENOMIC DNA]</scope>
</reference>
<dbReference type="OrthoDB" id="9780507at2"/>
<dbReference type="Gene3D" id="1.20.144.10">
    <property type="entry name" value="Phosphatidic acid phosphatase type 2/haloperoxidase"/>
    <property type="match status" value="1"/>
</dbReference>
<dbReference type="GO" id="GO:0006508">
    <property type="term" value="P:proteolysis"/>
    <property type="evidence" value="ECO:0007669"/>
    <property type="project" value="UniProtKB-KW"/>
</dbReference>
<proteinExistence type="predicted"/>
<dbReference type="SUPFAM" id="SSF51126">
    <property type="entry name" value="Pectin lyase-like"/>
    <property type="match status" value="1"/>
</dbReference>
<sequence>MNHKSHTRIFALSAITLALAACNSSDKTTYTNPGMPTGKSGNVTISEPVLSGTDVAIVDGDIPTTNDKHNTDAYNPDKNPIIQILSGFDDIWYAGDDVWASNGSDTLTAVNGNSGVDGGGSNSTTLAIPFNFSNDVIRDMNVWQENFDYVTTLTRQGQSTPDVDRSDKAALVSAYLDDQRDKGFSITSGLGPLTDDYHTGANSHSSYGTDSDNNVTLTDNDGNVTTVDVTSATYNKKLYSKLDSYTKTGFGTTTLDGSATALSSVVTLLNTIADYGASSEAPKYHFESPRPWRISKNDYDVPSFNDASASVYSTISDLTALDQVTCLNPDGSTDTAKYYERPANPIVKPMSGLLCAARTTYRAKDSGGYSEGYDFSASPLATVTYSSRAKDGAFPSGHTAEAFDRGLGYAYAIPERFAEMVARAGDLGQNRIVAGMHSPLDVIGGRIMATAITAATLSDSANATIASNAYSQANSYFSAKAAAAGYDSIDDYAHCTTSTTNPCSKTDSYADRATMKSRYKAYMTYGFSQLDEASKDPEVPKGAEVLLATRFPYLDADQRRVVLASTEIDSNYPVINESRGWGRLNLVDAADGYGTFDGNVSVYMDATKGGFNAEDHWRNDISGAGRLEKTGTGVLFLEGNNTYSGGTVVGAGTLTGTSSSAFGSNTLYQQGGQVSVSIEDGASDSSQGTLTVSDFVQTGGELALDLTRNAQLHASKGIYLTGDSATLTLTVPVLTAATSYTVLSSNHLEGTFTTVAAADVNNTSYDVSISYSDTGATVTVSPKA</sequence>
<dbReference type="GO" id="GO:0008233">
    <property type="term" value="F:peptidase activity"/>
    <property type="evidence" value="ECO:0007669"/>
    <property type="project" value="UniProtKB-KW"/>
</dbReference>
<feature type="signal peptide" evidence="2">
    <location>
        <begin position="1"/>
        <end position="20"/>
    </location>
</feature>
<evidence type="ECO:0000259" key="3">
    <source>
        <dbReference type="SMART" id="SM00014"/>
    </source>
</evidence>
<dbReference type="SMART" id="SM00014">
    <property type="entry name" value="acidPPc"/>
    <property type="match status" value="1"/>
</dbReference>
<accession>A0A1M7YS94</accession>
<dbReference type="STRING" id="1117707.VQ7734_01233"/>
<protein>
    <submittedName>
        <fullName evidence="4">Extracellular serine protease</fullName>
        <ecNumber evidence="4">3.4.21.-</ecNumber>
    </submittedName>
</protein>
<evidence type="ECO:0000256" key="1">
    <source>
        <dbReference type="ARBA" id="ARBA00022729"/>
    </source>
</evidence>
<gene>
    <name evidence="4" type="ORF">VQ7734_01233</name>
</gene>
<dbReference type="AlphaFoldDB" id="A0A1M7YS94"/>
<keyword evidence="5" id="KW-1185">Reference proteome</keyword>
<dbReference type="RefSeq" id="WP_073580539.1">
    <property type="nucleotide sequence ID" value="NZ_AP024897.1"/>
</dbReference>
<dbReference type="Pfam" id="PF01569">
    <property type="entry name" value="PAP2"/>
    <property type="match status" value="1"/>
</dbReference>
<dbReference type="NCBIfam" id="TIGR02601">
    <property type="entry name" value="autotrns_rpt"/>
    <property type="match status" value="1"/>
</dbReference>
<evidence type="ECO:0000313" key="5">
    <source>
        <dbReference type="Proteomes" id="UP000184600"/>
    </source>
</evidence>
<dbReference type="InterPro" id="IPR000326">
    <property type="entry name" value="PAP2/HPO"/>
</dbReference>